<feature type="region of interest" description="Disordered" evidence="1">
    <location>
        <begin position="1"/>
        <end position="38"/>
    </location>
</feature>
<feature type="compositionally biased region" description="Basic residues" evidence="1">
    <location>
        <begin position="1"/>
        <end position="11"/>
    </location>
</feature>
<accession>A0A4C1Z1K9</accession>
<evidence type="ECO:0000313" key="2">
    <source>
        <dbReference type="EMBL" id="GBP80729.1"/>
    </source>
</evidence>
<name>A0A4C1Z1K9_EUMVA</name>
<keyword evidence="3" id="KW-1185">Reference proteome</keyword>
<sequence>MDGRNRRKIHQRVAASGSNRISDGKAIDGRSGTTERDQVGLSTDLPQENVLCLATLCPLWHTLTRKSMTFVLTSQCMTYARKADVAL</sequence>
<comment type="caution">
    <text evidence="2">The sequence shown here is derived from an EMBL/GenBank/DDBJ whole genome shotgun (WGS) entry which is preliminary data.</text>
</comment>
<organism evidence="2 3">
    <name type="scientific">Eumeta variegata</name>
    <name type="common">Bagworm moth</name>
    <name type="synonym">Eumeta japonica</name>
    <dbReference type="NCBI Taxonomy" id="151549"/>
    <lineage>
        <taxon>Eukaryota</taxon>
        <taxon>Metazoa</taxon>
        <taxon>Ecdysozoa</taxon>
        <taxon>Arthropoda</taxon>
        <taxon>Hexapoda</taxon>
        <taxon>Insecta</taxon>
        <taxon>Pterygota</taxon>
        <taxon>Neoptera</taxon>
        <taxon>Endopterygota</taxon>
        <taxon>Lepidoptera</taxon>
        <taxon>Glossata</taxon>
        <taxon>Ditrysia</taxon>
        <taxon>Tineoidea</taxon>
        <taxon>Psychidae</taxon>
        <taxon>Oiketicinae</taxon>
        <taxon>Eumeta</taxon>
    </lineage>
</organism>
<dbReference type="EMBL" id="BGZK01001478">
    <property type="protein sequence ID" value="GBP80729.1"/>
    <property type="molecule type" value="Genomic_DNA"/>
</dbReference>
<feature type="compositionally biased region" description="Basic and acidic residues" evidence="1">
    <location>
        <begin position="22"/>
        <end position="38"/>
    </location>
</feature>
<proteinExistence type="predicted"/>
<gene>
    <name evidence="2" type="ORF">EVAR_57200_1</name>
</gene>
<dbReference type="Proteomes" id="UP000299102">
    <property type="component" value="Unassembled WGS sequence"/>
</dbReference>
<dbReference type="AlphaFoldDB" id="A0A4C1Z1K9"/>
<reference evidence="2 3" key="1">
    <citation type="journal article" date="2019" name="Commun. Biol.">
        <title>The bagworm genome reveals a unique fibroin gene that provides high tensile strength.</title>
        <authorList>
            <person name="Kono N."/>
            <person name="Nakamura H."/>
            <person name="Ohtoshi R."/>
            <person name="Tomita M."/>
            <person name="Numata K."/>
            <person name="Arakawa K."/>
        </authorList>
    </citation>
    <scope>NUCLEOTIDE SEQUENCE [LARGE SCALE GENOMIC DNA]</scope>
</reference>
<protein>
    <submittedName>
        <fullName evidence="2">Uncharacterized protein</fullName>
    </submittedName>
</protein>
<evidence type="ECO:0000256" key="1">
    <source>
        <dbReference type="SAM" id="MobiDB-lite"/>
    </source>
</evidence>
<evidence type="ECO:0000313" key="3">
    <source>
        <dbReference type="Proteomes" id="UP000299102"/>
    </source>
</evidence>